<dbReference type="HAMAP" id="MF_01940">
    <property type="entry name" value="RNA_CPDase"/>
    <property type="match status" value="1"/>
</dbReference>
<gene>
    <name evidence="4" type="primary">thpR</name>
    <name evidence="4" type="ORF">GTW51_12300</name>
</gene>
<dbReference type="PANTHER" id="PTHR35561">
    <property type="entry name" value="RNA 2',3'-CYCLIC PHOSPHODIESTERASE"/>
    <property type="match status" value="1"/>
</dbReference>
<dbReference type="Proteomes" id="UP000476332">
    <property type="component" value="Unassembled WGS sequence"/>
</dbReference>
<comment type="function">
    <text evidence="2">Hydrolyzes RNA 2',3'-cyclic phosphodiester to an RNA 2'-phosphomonoester.</text>
</comment>
<protein>
    <recommendedName>
        <fullName evidence="2">RNA 2',3'-cyclic phosphodiesterase</fullName>
        <shortName evidence="2">RNA 2',3'-CPDase</shortName>
        <ecNumber evidence="2">3.1.4.58</ecNumber>
    </recommendedName>
</protein>
<accession>A0A6L9MJ40</accession>
<dbReference type="NCBIfam" id="TIGR02258">
    <property type="entry name" value="2_5_ligase"/>
    <property type="match status" value="1"/>
</dbReference>
<sequence>MPRLFTALEIPQALAFPLSLLRGGLPSARWTDPENYHLTLRFIGDVEPRLADEIVAALDRIERPGFSIALRGLAAFGSKKPRSIHAEIEASPALADLQLEIDRICRRLGLPADQRKFSPHVTLARLRQPKPEDVARYLARNAGFRTPAIKVARFGLFSARDSVGGGPYLLEEAFPLGSTPRADEGYSSFASGAFAGQYG</sequence>
<comment type="similarity">
    <text evidence="2">Belongs to the 2H phosphoesterase superfamily. ThpR family.</text>
</comment>
<feature type="domain" description="Phosphoesterase HXTX" evidence="3">
    <location>
        <begin position="9"/>
        <end position="82"/>
    </location>
</feature>
<dbReference type="EC" id="3.1.4.58" evidence="2"/>
<feature type="domain" description="Phosphoesterase HXTX" evidence="3">
    <location>
        <begin position="91"/>
        <end position="165"/>
    </location>
</feature>
<name>A0A6L9MJ40_9HYPH</name>
<dbReference type="RefSeq" id="WP_163044227.1">
    <property type="nucleotide sequence ID" value="NZ_JAAAMJ010000008.1"/>
</dbReference>
<proteinExistence type="inferred from homology"/>
<organism evidence="4 5">
    <name type="scientific">Aurantimonas aggregata</name>
    <dbReference type="NCBI Taxonomy" id="2047720"/>
    <lineage>
        <taxon>Bacteria</taxon>
        <taxon>Pseudomonadati</taxon>
        <taxon>Pseudomonadota</taxon>
        <taxon>Alphaproteobacteria</taxon>
        <taxon>Hyphomicrobiales</taxon>
        <taxon>Aurantimonadaceae</taxon>
        <taxon>Aurantimonas</taxon>
    </lineage>
</organism>
<dbReference type="GO" id="GO:0008664">
    <property type="term" value="F:RNA 2',3'-cyclic 3'-phosphodiesterase activity"/>
    <property type="evidence" value="ECO:0007669"/>
    <property type="project" value="UniProtKB-EC"/>
</dbReference>
<dbReference type="AlphaFoldDB" id="A0A6L9MJ40"/>
<dbReference type="InterPro" id="IPR014051">
    <property type="entry name" value="Phosphoesterase_HXTX"/>
</dbReference>
<evidence type="ECO:0000256" key="1">
    <source>
        <dbReference type="ARBA" id="ARBA00022801"/>
    </source>
</evidence>
<keyword evidence="5" id="KW-1185">Reference proteome</keyword>
<feature type="active site" description="Proton donor" evidence="2">
    <location>
        <position position="37"/>
    </location>
</feature>
<dbReference type="PANTHER" id="PTHR35561:SF1">
    <property type="entry name" value="RNA 2',3'-CYCLIC PHOSPHODIESTERASE"/>
    <property type="match status" value="1"/>
</dbReference>
<feature type="short sequence motif" description="HXTX 1" evidence="2">
    <location>
        <begin position="37"/>
        <end position="40"/>
    </location>
</feature>
<dbReference type="InterPro" id="IPR004175">
    <property type="entry name" value="RNA_CPDase"/>
</dbReference>
<dbReference type="InterPro" id="IPR009097">
    <property type="entry name" value="Cyclic_Pdiesterase"/>
</dbReference>
<evidence type="ECO:0000313" key="4">
    <source>
        <dbReference type="EMBL" id="NDV87480.1"/>
    </source>
</evidence>
<dbReference type="Gene3D" id="3.90.1140.10">
    <property type="entry name" value="Cyclic phosphodiesterase"/>
    <property type="match status" value="1"/>
</dbReference>
<evidence type="ECO:0000259" key="3">
    <source>
        <dbReference type="Pfam" id="PF02834"/>
    </source>
</evidence>
<dbReference type="SUPFAM" id="SSF55144">
    <property type="entry name" value="LigT-like"/>
    <property type="match status" value="1"/>
</dbReference>
<dbReference type="EMBL" id="JAAAMJ010000008">
    <property type="protein sequence ID" value="NDV87480.1"/>
    <property type="molecule type" value="Genomic_DNA"/>
</dbReference>
<feature type="active site" description="Proton acceptor" evidence="2">
    <location>
        <position position="120"/>
    </location>
</feature>
<dbReference type="GO" id="GO:0004113">
    <property type="term" value="F:2',3'-cyclic-nucleotide 3'-phosphodiesterase activity"/>
    <property type="evidence" value="ECO:0007669"/>
    <property type="project" value="InterPro"/>
</dbReference>
<reference evidence="4 5" key="1">
    <citation type="submission" date="2020-01" db="EMBL/GenBank/DDBJ databases">
        <title>Genomes of bacteria type strains.</title>
        <authorList>
            <person name="Chen J."/>
            <person name="Zhu S."/>
            <person name="Chen J."/>
        </authorList>
    </citation>
    <scope>NUCLEOTIDE SEQUENCE [LARGE SCALE GENOMIC DNA]</scope>
    <source>
        <strain evidence="4 5">KCTC 52919</strain>
    </source>
</reference>
<feature type="short sequence motif" description="HXTX 2" evidence="2">
    <location>
        <begin position="120"/>
        <end position="123"/>
    </location>
</feature>
<keyword evidence="1 2" id="KW-0378">Hydrolase</keyword>
<comment type="caution">
    <text evidence="4">The sequence shown here is derived from an EMBL/GenBank/DDBJ whole genome shotgun (WGS) entry which is preliminary data.</text>
</comment>
<dbReference type="Pfam" id="PF02834">
    <property type="entry name" value="LigT_PEase"/>
    <property type="match status" value="2"/>
</dbReference>
<evidence type="ECO:0000313" key="5">
    <source>
        <dbReference type="Proteomes" id="UP000476332"/>
    </source>
</evidence>
<comment type="catalytic activity">
    <reaction evidence="2">
        <text>a 3'-end 2',3'-cyclophospho-ribonucleotide-RNA + H2O = a 3'-end 2'-phospho-ribonucleotide-RNA + H(+)</text>
        <dbReference type="Rhea" id="RHEA:11828"/>
        <dbReference type="Rhea" id="RHEA-COMP:10464"/>
        <dbReference type="Rhea" id="RHEA-COMP:17353"/>
        <dbReference type="ChEBI" id="CHEBI:15377"/>
        <dbReference type="ChEBI" id="CHEBI:15378"/>
        <dbReference type="ChEBI" id="CHEBI:83064"/>
        <dbReference type="ChEBI" id="CHEBI:173113"/>
        <dbReference type="EC" id="3.1.4.58"/>
    </reaction>
</comment>
<evidence type="ECO:0000256" key="2">
    <source>
        <dbReference type="HAMAP-Rule" id="MF_01940"/>
    </source>
</evidence>